<evidence type="ECO:0000256" key="2">
    <source>
        <dbReference type="SAM" id="MobiDB-lite"/>
    </source>
</evidence>
<organism evidence="3">
    <name type="scientific">Ostreococcus tauri</name>
    <name type="common">Marine green alga</name>
    <dbReference type="NCBI Taxonomy" id="70448"/>
    <lineage>
        <taxon>Eukaryota</taxon>
        <taxon>Viridiplantae</taxon>
        <taxon>Chlorophyta</taxon>
        <taxon>Mamiellophyceae</taxon>
        <taxon>Mamiellales</taxon>
        <taxon>Bathycoccaceae</taxon>
        <taxon>Ostreococcus</taxon>
    </lineage>
</organism>
<reference evidence="3" key="1">
    <citation type="submission" date="2017-04" db="EMBL/GenBank/DDBJ databases">
        <title>Population genomics of picophytoplankton unveils novel chromosome hypervariability.</title>
        <authorList>
            <consortium name="DOE Joint Genome Institute"/>
            <person name="Blanc-Mathieu R."/>
            <person name="Krasovec M."/>
            <person name="Hebrard M."/>
            <person name="Yau S."/>
            <person name="Desgranges E."/>
            <person name="Martin J."/>
            <person name="Schackwitz W."/>
            <person name="Kuo A."/>
            <person name="Salin G."/>
            <person name="Donnadieu C."/>
            <person name="Desdevises Y."/>
            <person name="Sanchez-Ferandin S."/>
            <person name="Moreau H."/>
            <person name="Rivals E."/>
            <person name="Grigoriev I.V."/>
            <person name="Grimsley N."/>
            <person name="Eyre-Walker A."/>
            <person name="Piganeau G."/>
        </authorList>
    </citation>
    <scope>NUCLEOTIDE SEQUENCE [LARGE SCALE GENOMIC DNA]</scope>
    <source>
        <strain evidence="3">RCC 1115</strain>
    </source>
</reference>
<feature type="coiled-coil region" evidence="1">
    <location>
        <begin position="54"/>
        <end position="81"/>
    </location>
</feature>
<evidence type="ECO:0000256" key="1">
    <source>
        <dbReference type="SAM" id="Coils"/>
    </source>
</evidence>
<evidence type="ECO:0000313" key="3">
    <source>
        <dbReference type="EMBL" id="OUS48122.1"/>
    </source>
</evidence>
<protein>
    <submittedName>
        <fullName evidence="3">Uncharacterized protein</fullName>
    </submittedName>
</protein>
<gene>
    <name evidence="3" type="ORF">BE221DRAFT_69654</name>
</gene>
<dbReference type="Proteomes" id="UP000195557">
    <property type="component" value="Unassembled WGS sequence"/>
</dbReference>
<dbReference type="EMBL" id="KZ155776">
    <property type="protein sequence ID" value="OUS48122.1"/>
    <property type="molecule type" value="Genomic_DNA"/>
</dbReference>
<sequence>MPRTAIQASHVVPSTSARARSTRGVTKRELAAFLALAPSLRVNSARAREVDPALRDALRIARDARRDIADAREALKLAKARADALPLRELEKKLKSSAARELERSAETIDAFVSSAPLEDWEQKAWKGVKDEEFLTLSTTERLPMARRPNDFLCAVFSCYNDPRAPPSTDALLSLRLTKDGVAMGLRGDPRITFEGMEASLDDVLEKIDAWLALAPSIS</sequence>
<dbReference type="AlphaFoldDB" id="A0A1Y5IM14"/>
<name>A0A1Y5IM14_OSTTA</name>
<feature type="region of interest" description="Disordered" evidence="2">
    <location>
        <begin position="1"/>
        <end position="21"/>
    </location>
</feature>
<keyword evidence="1" id="KW-0175">Coiled coil</keyword>
<accession>A0A1Y5IM14</accession>
<proteinExistence type="predicted"/>